<feature type="region of interest" description="Disordered" evidence="1">
    <location>
        <begin position="1"/>
        <end position="52"/>
    </location>
</feature>
<comment type="caution">
    <text evidence="2">The sequence shown here is derived from an EMBL/GenBank/DDBJ whole genome shotgun (WGS) entry which is preliminary data.</text>
</comment>
<proteinExistence type="predicted"/>
<reference evidence="2 3" key="1">
    <citation type="submission" date="2017-12" db="EMBL/GenBank/DDBJ databases">
        <title>Comparative genomics of Botrytis spp.</title>
        <authorList>
            <person name="Valero-Jimenez C.A."/>
            <person name="Tapia P."/>
            <person name="Veloso J."/>
            <person name="Silva-Moreno E."/>
            <person name="Staats M."/>
            <person name="Valdes J.H."/>
            <person name="Van Kan J.A.L."/>
        </authorList>
    </citation>
    <scope>NUCLEOTIDE SEQUENCE [LARGE SCALE GENOMIC DNA]</scope>
    <source>
        <strain evidence="2 3">Bh0001</strain>
    </source>
</reference>
<dbReference type="Proteomes" id="UP000297814">
    <property type="component" value="Unassembled WGS sequence"/>
</dbReference>
<name>A0A4Z1GC59_9HELO</name>
<feature type="region of interest" description="Disordered" evidence="1">
    <location>
        <begin position="219"/>
        <end position="244"/>
    </location>
</feature>
<accession>A0A4Z1GC59</accession>
<keyword evidence="3" id="KW-1185">Reference proteome</keyword>
<evidence type="ECO:0000256" key="1">
    <source>
        <dbReference type="SAM" id="MobiDB-lite"/>
    </source>
</evidence>
<protein>
    <submittedName>
        <fullName evidence="2">Uncharacterized protein</fullName>
    </submittedName>
</protein>
<dbReference type="AlphaFoldDB" id="A0A4Z1GC59"/>
<sequence>MSASDSNLGIQFQDNHPTADSESSSSSIGPDTSGVDDQEKDTLQANITFPGDPRKVLFDPSAVEVPQIAIREPIQVTSPPAAVNTITDIEIMEAAYAAYKKVCYGCNNEWPGGNDHSLKRECPIFIEYIDRGFVHYDRLGTLIWGPANSPDHPVPVLHDSRSGPSLVKLIRLRALQNGWMKPEEDKEMMHFVDIKGEPINTVVDGRTYTVQEYINATEEAQRRRGRPSHKNLDKTKFLGSVNNL</sequence>
<feature type="compositionally biased region" description="Polar residues" evidence="1">
    <location>
        <begin position="1"/>
        <end position="20"/>
    </location>
</feature>
<gene>
    <name evidence="2" type="ORF">BHYA_0481g00010</name>
</gene>
<evidence type="ECO:0000313" key="3">
    <source>
        <dbReference type="Proteomes" id="UP000297814"/>
    </source>
</evidence>
<organism evidence="2 3">
    <name type="scientific">Botrytis hyacinthi</name>
    <dbReference type="NCBI Taxonomy" id="278943"/>
    <lineage>
        <taxon>Eukaryota</taxon>
        <taxon>Fungi</taxon>
        <taxon>Dikarya</taxon>
        <taxon>Ascomycota</taxon>
        <taxon>Pezizomycotina</taxon>
        <taxon>Leotiomycetes</taxon>
        <taxon>Helotiales</taxon>
        <taxon>Sclerotiniaceae</taxon>
        <taxon>Botrytis</taxon>
    </lineage>
</organism>
<evidence type="ECO:0000313" key="2">
    <source>
        <dbReference type="EMBL" id="TGO31617.1"/>
    </source>
</evidence>
<dbReference type="EMBL" id="PQXK01000477">
    <property type="protein sequence ID" value="TGO31617.1"/>
    <property type="molecule type" value="Genomic_DNA"/>
</dbReference>